<evidence type="ECO:0000256" key="6">
    <source>
        <dbReference type="ARBA" id="ARBA00023242"/>
    </source>
</evidence>
<feature type="region of interest" description="Disordered" evidence="9">
    <location>
        <begin position="260"/>
        <end position="308"/>
    </location>
</feature>
<dbReference type="InterPro" id="IPR045144">
    <property type="entry name" value="TAF4"/>
</dbReference>
<evidence type="ECO:0000256" key="9">
    <source>
        <dbReference type="SAM" id="MobiDB-lite"/>
    </source>
</evidence>
<evidence type="ECO:0000256" key="1">
    <source>
        <dbReference type="ARBA" id="ARBA00004123"/>
    </source>
</evidence>
<feature type="domain" description="Transcription initiation factor TFIID component TAF4 C-terminal" evidence="10">
    <location>
        <begin position="314"/>
        <end position="441"/>
    </location>
</feature>
<dbReference type="InterPro" id="IPR009072">
    <property type="entry name" value="Histone-fold"/>
</dbReference>
<evidence type="ECO:0000259" key="10">
    <source>
        <dbReference type="Pfam" id="PF05236"/>
    </source>
</evidence>
<comment type="subcellular location">
    <subcellularLocation>
        <location evidence="1">Nucleus</location>
    </subcellularLocation>
</comment>
<keyword evidence="12" id="KW-1185">Reference proteome</keyword>
<protein>
    <recommendedName>
        <fullName evidence="3">Transcription initiation factor TFIID subunit 4</fullName>
    </recommendedName>
    <alternativeName>
        <fullName evidence="8">TBP-associated factor 4</fullName>
    </alternativeName>
</protein>
<dbReference type="PANTHER" id="PTHR15138">
    <property type="entry name" value="TRANSCRIPTION INITIATION FACTOR TFIID SUBUNIT 4"/>
    <property type="match status" value="1"/>
</dbReference>
<proteinExistence type="inferred from homology"/>
<accession>A0A9P6Z6R9</accession>
<gene>
    <name evidence="11" type="ORF">G6F50_004441</name>
</gene>
<evidence type="ECO:0000256" key="8">
    <source>
        <dbReference type="ARBA" id="ARBA00031747"/>
    </source>
</evidence>
<evidence type="ECO:0000256" key="3">
    <source>
        <dbReference type="ARBA" id="ARBA00017306"/>
    </source>
</evidence>
<feature type="region of interest" description="Disordered" evidence="9">
    <location>
        <begin position="438"/>
        <end position="471"/>
    </location>
</feature>
<dbReference type="Pfam" id="PF05236">
    <property type="entry name" value="TAF4"/>
    <property type="match status" value="1"/>
</dbReference>
<feature type="compositionally biased region" description="Low complexity" evidence="9">
    <location>
        <begin position="125"/>
        <end position="136"/>
    </location>
</feature>
<dbReference type="Proteomes" id="UP000740926">
    <property type="component" value="Unassembled WGS sequence"/>
</dbReference>
<comment type="function">
    <text evidence="7">Functions as a component of the DNA-binding general transcription factor complex TFIID. Binding of TFIID to a promoter (with or without TATA element) is the initial step in pre-initiation complex (PIC) formation. TFIID plays a key role in the regulation of gene expression by RNA polymerase II through different activities such as transcription activator interaction, core promoter recognition and selectivity, TFIIA and TFIIB interaction, chromatin modification (histone acetylation by TAF1), facilitation of DNA opening and initiation of transcription.</text>
</comment>
<dbReference type="Gene3D" id="1.10.20.10">
    <property type="entry name" value="Histone, subunit A"/>
    <property type="match status" value="1"/>
</dbReference>
<dbReference type="InterPro" id="IPR007900">
    <property type="entry name" value="TAF4_C"/>
</dbReference>
<dbReference type="AlphaFoldDB" id="A0A9P6Z6R9"/>
<keyword evidence="5" id="KW-0804">Transcription</keyword>
<feature type="compositionally biased region" description="Polar residues" evidence="9">
    <location>
        <begin position="180"/>
        <end position="190"/>
    </location>
</feature>
<sequence length="508" mass="56902">MAEEGFNEQQQQQKLVPEDLDFSLNDILNGSTENASFQSIIQGFPDAGHDPNIAPPSFAHLPAELQDFFSASETDDLLSNQHADILFESQPPFIQQPAAMRLQSNVISNNSPLIANLTPPPPQSPIVNQPPVSSSSQAQFMSQAKTILGQQQYRQLEDLKSKPITQQLSEEDQRKRKLNETTNHLMNTPQLKRPKSEHIPNNNQTIYPPRMPQQQNILSQQQQQQQQQLQLQQQSQPPQQHIQPSMVAPNIVKPPVFKTPAVPGPTPILQIPSKSNAPTPPSKPASTAAQNMTSGAPTTGGGGGGGDRVDYEALTDVMGYAGVDLKEEAEHFMKEDMAGTVLPDGMDRSKFQDFMNPTMLKDKILKYAKSVNIKKIDSDFVSYVALATQDRIRTVMENMVRASRHRTQNVFKKPPEGCHYKIQVKQRVKDQLKAIEKVESHQTSEDEDMPDISEGWYSKQSRHPLPNKEKERKITIEDAIFVMERDVQGGRGTNRRTLLKAYNTFASE</sequence>
<evidence type="ECO:0000313" key="12">
    <source>
        <dbReference type="Proteomes" id="UP000740926"/>
    </source>
</evidence>
<dbReference type="EMBL" id="JAANIU010000532">
    <property type="protein sequence ID" value="KAG1571635.1"/>
    <property type="molecule type" value="Genomic_DNA"/>
</dbReference>
<comment type="caution">
    <text evidence="11">The sequence shown here is derived from an EMBL/GenBank/DDBJ whole genome shotgun (WGS) entry which is preliminary data.</text>
</comment>
<feature type="compositionally biased region" description="Low complexity" evidence="9">
    <location>
        <begin position="213"/>
        <end position="243"/>
    </location>
</feature>
<feature type="region of interest" description="Disordered" evidence="9">
    <location>
        <begin position="160"/>
        <end position="243"/>
    </location>
</feature>
<dbReference type="CDD" id="cd08045">
    <property type="entry name" value="HFD_TAF4"/>
    <property type="match status" value="1"/>
</dbReference>
<dbReference type="GO" id="GO:0005669">
    <property type="term" value="C:transcription factor TFIID complex"/>
    <property type="evidence" value="ECO:0007669"/>
    <property type="project" value="InterPro"/>
</dbReference>
<keyword evidence="4" id="KW-0805">Transcription regulation</keyword>
<dbReference type="GO" id="GO:0046982">
    <property type="term" value="F:protein heterodimerization activity"/>
    <property type="evidence" value="ECO:0007669"/>
    <property type="project" value="InterPro"/>
</dbReference>
<dbReference type="PANTHER" id="PTHR15138:SF14">
    <property type="entry name" value="TRANSCRIPTION INITIATION FACTOR TFIID SUBUNIT 4"/>
    <property type="match status" value="1"/>
</dbReference>
<comment type="similarity">
    <text evidence="2">Belongs to the TAF4 family.</text>
</comment>
<reference evidence="11 12" key="1">
    <citation type="journal article" date="2020" name="Microb. Genom.">
        <title>Genetic diversity of clinical and environmental Mucorales isolates obtained from an investigation of mucormycosis cases among solid organ transplant recipients.</title>
        <authorList>
            <person name="Nguyen M.H."/>
            <person name="Kaul D."/>
            <person name="Muto C."/>
            <person name="Cheng S.J."/>
            <person name="Richter R.A."/>
            <person name="Bruno V.M."/>
            <person name="Liu G."/>
            <person name="Beyhan S."/>
            <person name="Sundermann A.J."/>
            <person name="Mounaud S."/>
            <person name="Pasculle A.W."/>
            <person name="Nierman W.C."/>
            <person name="Driscoll E."/>
            <person name="Cumbie R."/>
            <person name="Clancy C.J."/>
            <person name="Dupont C.L."/>
        </authorList>
    </citation>
    <scope>NUCLEOTIDE SEQUENCE [LARGE SCALE GENOMIC DNA]</scope>
    <source>
        <strain evidence="11 12">GL24</strain>
    </source>
</reference>
<organism evidence="11 12">
    <name type="scientific">Rhizopus delemar</name>
    <dbReference type="NCBI Taxonomy" id="936053"/>
    <lineage>
        <taxon>Eukaryota</taxon>
        <taxon>Fungi</taxon>
        <taxon>Fungi incertae sedis</taxon>
        <taxon>Mucoromycota</taxon>
        <taxon>Mucoromycotina</taxon>
        <taxon>Mucoromycetes</taxon>
        <taxon>Mucorales</taxon>
        <taxon>Mucorineae</taxon>
        <taxon>Rhizopodaceae</taxon>
        <taxon>Rhizopus</taxon>
    </lineage>
</organism>
<dbReference type="GO" id="GO:0016251">
    <property type="term" value="F:RNA polymerase II general transcription initiation factor activity"/>
    <property type="evidence" value="ECO:0007669"/>
    <property type="project" value="TreeGrafter"/>
</dbReference>
<evidence type="ECO:0000256" key="5">
    <source>
        <dbReference type="ARBA" id="ARBA00023163"/>
    </source>
</evidence>
<keyword evidence="6" id="KW-0539">Nucleus</keyword>
<dbReference type="GO" id="GO:0006367">
    <property type="term" value="P:transcription initiation at RNA polymerase II promoter"/>
    <property type="evidence" value="ECO:0007669"/>
    <property type="project" value="TreeGrafter"/>
</dbReference>
<dbReference type="GO" id="GO:0003677">
    <property type="term" value="F:DNA binding"/>
    <property type="evidence" value="ECO:0007669"/>
    <property type="project" value="TreeGrafter"/>
</dbReference>
<evidence type="ECO:0000256" key="4">
    <source>
        <dbReference type="ARBA" id="ARBA00023015"/>
    </source>
</evidence>
<evidence type="ECO:0000313" key="11">
    <source>
        <dbReference type="EMBL" id="KAG1571635.1"/>
    </source>
</evidence>
<name>A0A9P6Z6R9_9FUNG</name>
<evidence type="ECO:0000256" key="2">
    <source>
        <dbReference type="ARBA" id="ARBA00006178"/>
    </source>
</evidence>
<evidence type="ECO:0000256" key="7">
    <source>
        <dbReference type="ARBA" id="ARBA00025346"/>
    </source>
</evidence>
<feature type="region of interest" description="Disordered" evidence="9">
    <location>
        <begin position="113"/>
        <end position="136"/>
    </location>
</feature>
<dbReference type="OMA" id="QDAIFVM"/>